<feature type="region of interest" description="Disordered" evidence="1">
    <location>
        <begin position="55"/>
        <end position="123"/>
    </location>
</feature>
<dbReference type="EMBL" id="OZ034815">
    <property type="protein sequence ID" value="CAL1369447.1"/>
    <property type="molecule type" value="Genomic_DNA"/>
</dbReference>
<proteinExistence type="predicted"/>
<evidence type="ECO:0000313" key="3">
    <source>
        <dbReference type="Proteomes" id="UP001497516"/>
    </source>
</evidence>
<name>A0AAV2D7L2_9ROSI</name>
<keyword evidence="3" id="KW-1185">Reference proteome</keyword>
<protein>
    <submittedName>
        <fullName evidence="2">Uncharacterized protein</fullName>
    </submittedName>
</protein>
<accession>A0AAV2D7L2</accession>
<gene>
    <name evidence="2" type="ORF">LTRI10_LOCUS12053</name>
</gene>
<dbReference type="Proteomes" id="UP001497516">
    <property type="component" value="Chromosome 2"/>
</dbReference>
<reference evidence="2 3" key="1">
    <citation type="submission" date="2024-04" db="EMBL/GenBank/DDBJ databases">
        <authorList>
            <person name="Fracassetti M."/>
        </authorList>
    </citation>
    <scope>NUCLEOTIDE SEQUENCE [LARGE SCALE GENOMIC DNA]</scope>
</reference>
<sequence length="123" mass="13307">MEEVDRRRFTKIKQLLTQLTSFDGNDHEDDSWDEEVPVAAIKEQQLTKVERELADGDRAEEQALGCDASDEGKSGRVAARANGDREEQSKAAAAAIPPPSPPSANKEGSEASKATVVAVVEEE</sequence>
<dbReference type="AlphaFoldDB" id="A0AAV2D7L2"/>
<evidence type="ECO:0000256" key="1">
    <source>
        <dbReference type="SAM" id="MobiDB-lite"/>
    </source>
</evidence>
<evidence type="ECO:0000313" key="2">
    <source>
        <dbReference type="EMBL" id="CAL1369447.1"/>
    </source>
</evidence>
<organism evidence="2 3">
    <name type="scientific">Linum trigynum</name>
    <dbReference type="NCBI Taxonomy" id="586398"/>
    <lineage>
        <taxon>Eukaryota</taxon>
        <taxon>Viridiplantae</taxon>
        <taxon>Streptophyta</taxon>
        <taxon>Embryophyta</taxon>
        <taxon>Tracheophyta</taxon>
        <taxon>Spermatophyta</taxon>
        <taxon>Magnoliopsida</taxon>
        <taxon>eudicotyledons</taxon>
        <taxon>Gunneridae</taxon>
        <taxon>Pentapetalae</taxon>
        <taxon>rosids</taxon>
        <taxon>fabids</taxon>
        <taxon>Malpighiales</taxon>
        <taxon>Linaceae</taxon>
        <taxon>Linum</taxon>
    </lineage>
</organism>